<feature type="chain" id="PRO_5025507152" description="Ecp2 effector protein domain-containing protein" evidence="1">
    <location>
        <begin position="21"/>
        <end position="148"/>
    </location>
</feature>
<proteinExistence type="predicted"/>
<sequence>MQSLAALFSVLFLFGSNGFAHPIAEVLSSPDDLTLAKRDSVHCYDSGFKVPREALTSVIDKFCDQVNAYDGLRKNNAVSKTYSTVVGHSVVVSVTPKKCGAIDQELMCKVILRMPVDQCDTSSTSDKQGGTVDTGCATWRVDPEEAWV</sequence>
<evidence type="ECO:0000313" key="3">
    <source>
        <dbReference type="Proteomes" id="UP000799537"/>
    </source>
</evidence>
<feature type="signal peptide" evidence="1">
    <location>
        <begin position="1"/>
        <end position="20"/>
    </location>
</feature>
<dbReference type="Proteomes" id="UP000799537">
    <property type="component" value="Unassembled WGS sequence"/>
</dbReference>
<gene>
    <name evidence="2" type="ORF">M409DRAFT_16809</name>
</gene>
<reference evidence="2" key="1">
    <citation type="journal article" date="2020" name="Stud. Mycol.">
        <title>101 Dothideomycetes genomes: a test case for predicting lifestyles and emergence of pathogens.</title>
        <authorList>
            <person name="Haridas S."/>
            <person name="Albert R."/>
            <person name="Binder M."/>
            <person name="Bloem J."/>
            <person name="Labutti K."/>
            <person name="Salamov A."/>
            <person name="Andreopoulos B."/>
            <person name="Baker S."/>
            <person name="Barry K."/>
            <person name="Bills G."/>
            <person name="Bluhm B."/>
            <person name="Cannon C."/>
            <person name="Castanera R."/>
            <person name="Culley D."/>
            <person name="Daum C."/>
            <person name="Ezra D."/>
            <person name="Gonzalez J."/>
            <person name="Henrissat B."/>
            <person name="Kuo A."/>
            <person name="Liang C."/>
            <person name="Lipzen A."/>
            <person name="Lutzoni F."/>
            <person name="Magnuson J."/>
            <person name="Mondo S."/>
            <person name="Nolan M."/>
            <person name="Ohm R."/>
            <person name="Pangilinan J."/>
            <person name="Park H.-J."/>
            <person name="Ramirez L."/>
            <person name="Alfaro M."/>
            <person name="Sun H."/>
            <person name="Tritt A."/>
            <person name="Yoshinaga Y."/>
            <person name="Zwiers L.-H."/>
            <person name="Turgeon B."/>
            <person name="Goodwin S."/>
            <person name="Spatafora J."/>
            <person name="Crous P."/>
            <person name="Grigoriev I."/>
        </authorList>
    </citation>
    <scope>NUCLEOTIDE SEQUENCE</scope>
    <source>
        <strain evidence="2">ATCC 36951</strain>
    </source>
</reference>
<organism evidence="2 3">
    <name type="scientific">Zasmidium cellare ATCC 36951</name>
    <dbReference type="NCBI Taxonomy" id="1080233"/>
    <lineage>
        <taxon>Eukaryota</taxon>
        <taxon>Fungi</taxon>
        <taxon>Dikarya</taxon>
        <taxon>Ascomycota</taxon>
        <taxon>Pezizomycotina</taxon>
        <taxon>Dothideomycetes</taxon>
        <taxon>Dothideomycetidae</taxon>
        <taxon>Mycosphaerellales</taxon>
        <taxon>Mycosphaerellaceae</taxon>
        <taxon>Zasmidium</taxon>
    </lineage>
</organism>
<evidence type="ECO:0000256" key="1">
    <source>
        <dbReference type="SAM" id="SignalP"/>
    </source>
</evidence>
<accession>A0A6A6D0B1</accession>
<dbReference type="GeneID" id="54557050"/>
<evidence type="ECO:0008006" key="4">
    <source>
        <dbReference type="Google" id="ProtNLM"/>
    </source>
</evidence>
<name>A0A6A6D0B1_ZASCE</name>
<protein>
    <recommendedName>
        <fullName evidence="4">Ecp2 effector protein domain-containing protein</fullName>
    </recommendedName>
</protein>
<dbReference type="EMBL" id="ML993580">
    <property type="protein sequence ID" value="KAF2172854.1"/>
    <property type="molecule type" value="Genomic_DNA"/>
</dbReference>
<keyword evidence="3" id="KW-1185">Reference proteome</keyword>
<dbReference type="OrthoDB" id="73875at2759"/>
<dbReference type="RefSeq" id="XP_033673743.1">
    <property type="nucleotide sequence ID" value="XM_033803778.1"/>
</dbReference>
<keyword evidence="1" id="KW-0732">Signal</keyword>
<dbReference type="AlphaFoldDB" id="A0A6A6D0B1"/>
<evidence type="ECO:0000313" key="2">
    <source>
        <dbReference type="EMBL" id="KAF2172854.1"/>
    </source>
</evidence>